<feature type="compositionally biased region" description="Low complexity" evidence="1">
    <location>
        <begin position="116"/>
        <end position="129"/>
    </location>
</feature>
<dbReference type="PANTHER" id="PTHR47591">
    <property type="entry name" value="ZINC FINGER PROTEIN ZAT2-RELATED"/>
    <property type="match status" value="1"/>
</dbReference>
<proteinExistence type="predicted"/>
<accession>B9N7K4</accession>
<organism evidence="2 3">
    <name type="scientific">Populus trichocarpa</name>
    <name type="common">Western balsam poplar</name>
    <name type="synonym">Populus balsamifera subsp. trichocarpa</name>
    <dbReference type="NCBI Taxonomy" id="3694"/>
    <lineage>
        <taxon>Eukaryota</taxon>
        <taxon>Viridiplantae</taxon>
        <taxon>Streptophyta</taxon>
        <taxon>Embryophyta</taxon>
        <taxon>Tracheophyta</taxon>
        <taxon>Spermatophyta</taxon>
        <taxon>Magnoliopsida</taxon>
        <taxon>eudicotyledons</taxon>
        <taxon>Gunneridae</taxon>
        <taxon>Pentapetalae</taxon>
        <taxon>rosids</taxon>
        <taxon>fabids</taxon>
        <taxon>Malpighiales</taxon>
        <taxon>Salicaceae</taxon>
        <taxon>Saliceae</taxon>
        <taxon>Populus</taxon>
    </lineage>
</organism>
<name>B9N7K4_POPTR</name>
<dbReference type="HOGENOM" id="CLU_1952540_0_0_1"/>
<evidence type="ECO:0000256" key="1">
    <source>
        <dbReference type="SAM" id="MobiDB-lite"/>
    </source>
</evidence>
<dbReference type="AlphaFoldDB" id="B9N7K4"/>
<feature type="compositionally biased region" description="Basic and acidic residues" evidence="1">
    <location>
        <begin position="32"/>
        <end position="41"/>
    </location>
</feature>
<dbReference type="InParanoid" id="B9N7K4"/>
<reference evidence="2 3" key="1">
    <citation type="journal article" date="2006" name="Science">
        <title>The genome of black cottonwood, Populus trichocarpa (Torr. &amp; Gray).</title>
        <authorList>
            <person name="Tuskan G.A."/>
            <person name="Difazio S."/>
            <person name="Jansson S."/>
            <person name="Bohlmann J."/>
            <person name="Grigoriev I."/>
            <person name="Hellsten U."/>
            <person name="Putnam N."/>
            <person name="Ralph S."/>
            <person name="Rombauts S."/>
            <person name="Salamov A."/>
            <person name="Schein J."/>
            <person name="Sterck L."/>
            <person name="Aerts A."/>
            <person name="Bhalerao R.R."/>
            <person name="Bhalerao R.P."/>
            <person name="Blaudez D."/>
            <person name="Boerjan W."/>
            <person name="Brun A."/>
            <person name="Brunner A."/>
            <person name="Busov V."/>
            <person name="Campbell M."/>
            <person name="Carlson J."/>
            <person name="Chalot M."/>
            <person name="Chapman J."/>
            <person name="Chen G.L."/>
            <person name="Cooper D."/>
            <person name="Coutinho P.M."/>
            <person name="Couturier J."/>
            <person name="Covert S."/>
            <person name="Cronk Q."/>
            <person name="Cunningham R."/>
            <person name="Davis J."/>
            <person name="Degroeve S."/>
            <person name="Dejardin A."/>
            <person name="Depamphilis C."/>
            <person name="Detter J."/>
            <person name="Dirks B."/>
            <person name="Dubchak I."/>
            <person name="Duplessis S."/>
            <person name="Ehlting J."/>
            <person name="Ellis B."/>
            <person name="Gendler K."/>
            <person name="Goodstein D."/>
            <person name="Gribskov M."/>
            <person name="Grimwood J."/>
            <person name="Groover A."/>
            <person name="Gunter L."/>
            <person name="Hamberger B."/>
            <person name="Heinze B."/>
            <person name="Helariutta Y."/>
            <person name="Henrissat B."/>
            <person name="Holligan D."/>
            <person name="Holt R."/>
            <person name="Huang W."/>
            <person name="Islam-Faridi N."/>
            <person name="Jones S."/>
            <person name="Jones-Rhoades M."/>
            <person name="Jorgensen R."/>
            <person name="Joshi C."/>
            <person name="Kangasjarvi J."/>
            <person name="Karlsson J."/>
            <person name="Kelleher C."/>
            <person name="Kirkpatrick R."/>
            <person name="Kirst M."/>
            <person name="Kohler A."/>
            <person name="Kalluri U."/>
            <person name="Larimer F."/>
            <person name="Leebens-Mack J."/>
            <person name="Leple J.C."/>
            <person name="Locascio P."/>
            <person name="Lou Y."/>
            <person name="Lucas S."/>
            <person name="Martin F."/>
            <person name="Montanini B."/>
            <person name="Napoli C."/>
            <person name="Nelson D.R."/>
            <person name="Nelson C."/>
            <person name="Nieminen K."/>
            <person name="Nilsson O."/>
            <person name="Pereda V."/>
            <person name="Peter G."/>
            <person name="Philippe R."/>
            <person name="Pilate G."/>
            <person name="Poliakov A."/>
            <person name="Razumovskaya J."/>
            <person name="Richardson P."/>
            <person name="Rinaldi C."/>
            <person name="Ritland K."/>
            <person name="Rouze P."/>
            <person name="Ryaboy D."/>
            <person name="Schmutz J."/>
            <person name="Schrader J."/>
            <person name="Segerman B."/>
            <person name="Shin H."/>
            <person name="Siddiqui A."/>
            <person name="Sterky F."/>
            <person name="Terry A."/>
            <person name="Tsai C.J."/>
            <person name="Uberbacher E."/>
            <person name="Unneberg P."/>
            <person name="Vahala J."/>
            <person name="Wall K."/>
            <person name="Wessler S."/>
            <person name="Yang G."/>
            <person name="Yin T."/>
            <person name="Douglas C."/>
            <person name="Marra M."/>
            <person name="Sandberg G."/>
            <person name="Van de Peer Y."/>
            <person name="Rokhsar D."/>
        </authorList>
    </citation>
    <scope>NUCLEOTIDE SEQUENCE [LARGE SCALE GENOMIC DNA]</scope>
    <source>
        <strain evidence="3">cv. Nisqually</strain>
    </source>
</reference>
<dbReference type="Proteomes" id="UP000006729">
    <property type="component" value="Chromosome 7"/>
</dbReference>
<dbReference type="EMBL" id="CM009296">
    <property type="protein sequence ID" value="PNT27406.1"/>
    <property type="molecule type" value="Genomic_DNA"/>
</dbReference>
<feature type="compositionally biased region" description="Polar residues" evidence="1">
    <location>
        <begin position="1"/>
        <end position="10"/>
    </location>
</feature>
<evidence type="ECO:0000313" key="3">
    <source>
        <dbReference type="Proteomes" id="UP000006729"/>
    </source>
</evidence>
<feature type="region of interest" description="Disordered" evidence="1">
    <location>
        <begin position="1"/>
        <end position="70"/>
    </location>
</feature>
<feature type="region of interest" description="Disordered" evidence="1">
    <location>
        <begin position="83"/>
        <end position="129"/>
    </location>
</feature>
<gene>
    <name evidence="2" type="ORF">POPTR_007G062500</name>
</gene>
<dbReference type="PANTHER" id="PTHR47591:SF13">
    <property type="entry name" value="OS02G0293900 PROTEIN"/>
    <property type="match status" value="1"/>
</dbReference>
<protein>
    <submittedName>
        <fullName evidence="2">Uncharacterized protein</fullName>
    </submittedName>
</protein>
<evidence type="ECO:0000313" key="2">
    <source>
        <dbReference type="EMBL" id="PNT27406.1"/>
    </source>
</evidence>
<keyword evidence="3" id="KW-1185">Reference proteome</keyword>
<sequence length="129" mass="13890">MAHTATTTKKGMQPSPFVHHVVADSGITGEGSSRRRSEKSNDNSPTPKRAKGEMYTPNAEPIRTSCGKNPFTWKAVFGHMRDHRDRGISGIDSGSSPPPAPPPSGARDFDLNMTPENGNSENEGSSNER</sequence>